<dbReference type="SUPFAM" id="SSF56672">
    <property type="entry name" value="DNA/RNA polymerases"/>
    <property type="match status" value="1"/>
</dbReference>
<dbReference type="Pfam" id="PF03564">
    <property type="entry name" value="DUF1759"/>
    <property type="match status" value="1"/>
</dbReference>
<dbReference type="RefSeq" id="XP_013162503.1">
    <property type="nucleotide sequence ID" value="XM_013307049.1"/>
</dbReference>
<dbReference type="InterPro" id="IPR043502">
    <property type="entry name" value="DNA/RNA_pol_sf"/>
</dbReference>
<proteinExistence type="predicted"/>
<dbReference type="GeneID" id="106113991"/>
<evidence type="ECO:0000256" key="1">
    <source>
        <dbReference type="SAM" id="Phobius"/>
    </source>
</evidence>
<keyword evidence="1" id="KW-1133">Transmembrane helix</keyword>
<dbReference type="Pfam" id="PF05380">
    <property type="entry name" value="Peptidase_A17"/>
    <property type="match status" value="1"/>
</dbReference>
<organism evidence="2">
    <name type="scientific">Papilio xuthus</name>
    <name type="common">Asian swallowtail butterfly</name>
    <dbReference type="NCBI Taxonomy" id="66420"/>
    <lineage>
        <taxon>Eukaryota</taxon>
        <taxon>Metazoa</taxon>
        <taxon>Ecdysozoa</taxon>
        <taxon>Arthropoda</taxon>
        <taxon>Hexapoda</taxon>
        <taxon>Insecta</taxon>
        <taxon>Pterygota</taxon>
        <taxon>Neoptera</taxon>
        <taxon>Endopterygota</taxon>
        <taxon>Lepidoptera</taxon>
        <taxon>Glossata</taxon>
        <taxon>Ditrysia</taxon>
        <taxon>Papilionoidea</taxon>
        <taxon>Papilionidae</taxon>
        <taxon>Papilioninae</taxon>
        <taxon>Papilio</taxon>
    </lineage>
</organism>
<evidence type="ECO:0000313" key="2">
    <source>
        <dbReference type="RefSeq" id="XP_013162503.1"/>
    </source>
</evidence>
<dbReference type="PANTHER" id="PTHR47331">
    <property type="entry name" value="PHD-TYPE DOMAIN-CONTAINING PROTEIN"/>
    <property type="match status" value="1"/>
</dbReference>
<feature type="transmembrane region" description="Helical" evidence="1">
    <location>
        <begin position="1081"/>
        <end position="1102"/>
    </location>
</feature>
<dbReference type="AlphaFoldDB" id="A0AAJ6Z077"/>
<sequence>MSTDTLERLINRRSNYKGRLKRIYNFVDEQNNHKKIFELQTRQTEMAGLYEKYNTTQEDIEMIDDQATISHEQERASTEEKYFSYAAKIAEILKEHELNRSASSCQSVLQPNLKPSVTKIPNLQIPSFDGNLTEWSSFKSLFDGVIDSHEQLTHLQKFQYLKSLLRGEAAGLIDSLTVTEENYQHALSILTKRYDNKLITVNFHLKNILSVTSISKINLKIFLTRLQQSLDSLKALNVPVDTWDLILIYIIIQKLDQSLRSAWELDYKCEELPKLSQLLDFLNHRARAFELMYDQNQNVMKPNVQIHNKPKLTRVSTHVGTVTSSCSLCNMSHELYNCPSFLEMSAVKRNDYVKSNKLCFNCLKPYRFHHTCSKNSCSICSKKHHTAIHIDNYSLSTWSGNTAAIVGNTQNKLTKEKVPESQSKVSTNNLSDNKQASVMHLHSDQVQVYLSTAVIKVQQDNGEWTTCLALLDSGSQVCLITKQLANKLSLSLSNKKGYIIHGVGSDPTHSSQSTIVNIASRNSNYATTLTCVVTEQISTKLPQNYIPLANFKLPKEYELADPTFNVPKAIDLLIGGHLFYSLLLQGSIQLGKNRPTLINTVFGWVVTGEIELTMQSLYHNTVHTSNNFHTLNHIDTHFNKNSVISAHITCEQSCDELLKRFWEQEELKSSPILTPEHIFCEELYKSTTTRDPTGRFTVKLPIIQDKLDQLGDSYSIAQKCFISLEKRFTNNPELHKQYSEFIDEYINLGHASYIPTSSPSNTQEEIKRFFLPHHAVIKPSSVSTKLRVVFNGSSQSSTSVSLNEVLHEGPNIYTDLIDIILRYRTYKYVLSCDIIKMFRNINIDPSHCNLQCILWRASPNDDLKVIRLNTVTYGTRSAPYLAFRTLLELAHQDGHIYPLAAKCILYQTFMDDVHCGTNSLSEARELCNQLISLLKRGGFQLHKWSSNNPQILQDVESNKSKHSPTSLIIGDETSTLGLKYEPATDTFKVNIPSQQCNLHFTKRIVLSIIAKIYDPLGYLSPVTITAKLFMQQLWKESSIIQWDTPLPKHLLQQWLSFYENIQILKDITIPRYCFSDIPNEIYLVGYCDASLVAYGACIYIVAHYPNHKPTSNLVISKSKVAPVRTVSLPKLELSSATLLSKLMKKVKLALEVAIKIHTILICGFILELMTMLQTYLLKAYMLKI</sequence>
<dbReference type="InterPro" id="IPR008042">
    <property type="entry name" value="Retrotrans_Pao"/>
</dbReference>
<dbReference type="GO" id="GO:0071897">
    <property type="term" value="P:DNA biosynthetic process"/>
    <property type="evidence" value="ECO:0007669"/>
    <property type="project" value="UniProtKB-ARBA"/>
</dbReference>
<keyword evidence="1" id="KW-0472">Membrane</keyword>
<name>A0AAJ6Z077_PAPXU</name>
<dbReference type="Proteomes" id="UP000694872">
    <property type="component" value="Unplaced"/>
</dbReference>
<dbReference type="KEGG" id="pxu:106113991"/>
<dbReference type="PANTHER" id="PTHR47331:SF5">
    <property type="entry name" value="RIBONUCLEASE H"/>
    <property type="match status" value="1"/>
</dbReference>
<gene>
    <name evidence="2" type="primary">LOC106113991</name>
</gene>
<feature type="transmembrane region" description="Helical" evidence="1">
    <location>
        <begin position="1148"/>
        <end position="1172"/>
    </location>
</feature>
<dbReference type="InterPro" id="IPR005312">
    <property type="entry name" value="DUF1759"/>
</dbReference>
<accession>A0AAJ6Z077</accession>
<reference evidence="2" key="1">
    <citation type="submission" date="2025-08" db="UniProtKB">
        <authorList>
            <consortium name="RefSeq"/>
        </authorList>
    </citation>
    <scope>IDENTIFICATION</scope>
</reference>
<protein>
    <submittedName>
        <fullName evidence="2">Uncharacterized protein LOC106113991</fullName>
    </submittedName>
</protein>
<keyword evidence="1" id="KW-0812">Transmembrane</keyword>